<dbReference type="GO" id="GO:0016740">
    <property type="term" value="F:transferase activity"/>
    <property type="evidence" value="ECO:0007669"/>
    <property type="project" value="UniProtKB-KW"/>
</dbReference>
<protein>
    <submittedName>
        <fullName evidence="3">Sugar transferase</fullName>
    </submittedName>
</protein>
<evidence type="ECO:0000259" key="2">
    <source>
        <dbReference type="Pfam" id="PF02397"/>
    </source>
</evidence>
<proteinExistence type="inferred from homology"/>
<dbReference type="PANTHER" id="PTHR30576">
    <property type="entry name" value="COLANIC BIOSYNTHESIS UDP-GLUCOSE LIPID CARRIER TRANSFERASE"/>
    <property type="match status" value="1"/>
</dbReference>
<name>A0ABP6XHD7_9FLAO</name>
<feature type="domain" description="Bacterial sugar transferase" evidence="2">
    <location>
        <begin position="8"/>
        <end position="158"/>
    </location>
</feature>
<comment type="caution">
    <text evidence="3">The sequence shown here is derived from an EMBL/GenBank/DDBJ whole genome shotgun (WGS) entry which is preliminary data.</text>
</comment>
<dbReference type="Pfam" id="PF02397">
    <property type="entry name" value="Bac_transf"/>
    <property type="match status" value="1"/>
</dbReference>
<accession>A0ABP6XHD7</accession>
<evidence type="ECO:0000256" key="1">
    <source>
        <dbReference type="ARBA" id="ARBA00006464"/>
    </source>
</evidence>
<keyword evidence="4" id="KW-1185">Reference proteome</keyword>
<dbReference type="EMBL" id="BAABCY010000036">
    <property type="protein sequence ID" value="GAA3566148.1"/>
    <property type="molecule type" value="Genomic_DNA"/>
</dbReference>
<organism evidence="3 4">
    <name type="scientific">Snuella lapsa</name>
    <dbReference type="NCBI Taxonomy" id="870481"/>
    <lineage>
        <taxon>Bacteria</taxon>
        <taxon>Pseudomonadati</taxon>
        <taxon>Bacteroidota</taxon>
        <taxon>Flavobacteriia</taxon>
        <taxon>Flavobacteriales</taxon>
        <taxon>Flavobacteriaceae</taxon>
        <taxon>Snuella</taxon>
    </lineage>
</organism>
<sequence length="170" mass="19766">MAWLDTKQLGIFKQQRVGKNGRLFEIYKLRSMKMMPDNRLNVTRLGHFWRRTKLDELPQLLNVLLGDMSLVGPRPDITGFADILEGDDRIILSVKPGITGPASLYFKNEEHLLAQQTDPEFYNRTVIWPKKVELNKTYIAEYSFYKDIIIILKTICTSFGTSLRAWRSNL</sequence>
<evidence type="ECO:0000313" key="4">
    <source>
        <dbReference type="Proteomes" id="UP001500954"/>
    </source>
</evidence>
<reference evidence="4" key="1">
    <citation type="journal article" date="2019" name="Int. J. Syst. Evol. Microbiol.">
        <title>The Global Catalogue of Microorganisms (GCM) 10K type strain sequencing project: providing services to taxonomists for standard genome sequencing and annotation.</title>
        <authorList>
            <consortium name="The Broad Institute Genomics Platform"/>
            <consortium name="The Broad Institute Genome Sequencing Center for Infectious Disease"/>
            <person name="Wu L."/>
            <person name="Ma J."/>
        </authorList>
    </citation>
    <scope>NUCLEOTIDE SEQUENCE [LARGE SCALE GENOMIC DNA]</scope>
    <source>
        <strain evidence="4">JCM 17111</strain>
    </source>
</reference>
<dbReference type="PANTHER" id="PTHR30576:SF20">
    <property type="entry name" value="QUINOVOSAMINEPHOSPHOTRANSFERAE-RELATED"/>
    <property type="match status" value="1"/>
</dbReference>
<evidence type="ECO:0000313" key="3">
    <source>
        <dbReference type="EMBL" id="GAA3566148.1"/>
    </source>
</evidence>
<dbReference type="Proteomes" id="UP001500954">
    <property type="component" value="Unassembled WGS sequence"/>
</dbReference>
<dbReference type="InterPro" id="IPR003362">
    <property type="entry name" value="Bact_transf"/>
</dbReference>
<keyword evidence="3" id="KW-0808">Transferase</keyword>
<comment type="similarity">
    <text evidence="1">Belongs to the bacterial sugar transferase family.</text>
</comment>
<gene>
    <name evidence="3" type="ORF">GCM10022395_15640</name>
</gene>